<accession>A0ABY7KSB7</accession>
<keyword evidence="3" id="KW-1185">Reference proteome</keyword>
<reference evidence="2" key="1">
    <citation type="submission" date="2022-12" db="EMBL/GenBank/DDBJ databases">
        <authorList>
            <person name="Ruckert C."/>
            <person name="Busche T."/>
            <person name="Kalinowski J."/>
            <person name="Wittmann C."/>
        </authorList>
    </citation>
    <scope>NUCLEOTIDE SEQUENCE</scope>
    <source>
        <strain evidence="2">DSM 40467</strain>
    </source>
</reference>
<dbReference type="Proteomes" id="UP001164439">
    <property type="component" value="Chromosome"/>
</dbReference>
<dbReference type="RefSeq" id="WP_269664389.1">
    <property type="nucleotide sequence ID" value="NZ_CP114413.1"/>
</dbReference>
<evidence type="ECO:0000313" key="3">
    <source>
        <dbReference type="Proteomes" id="UP001164439"/>
    </source>
</evidence>
<keyword evidence="1" id="KW-0175">Coiled coil</keyword>
<evidence type="ECO:0000313" key="2">
    <source>
        <dbReference type="EMBL" id="WAZ26903.1"/>
    </source>
</evidence>
<proteinExistence type="predicted"/>
<sequence>MDFGEMSRLVEIRDNLADRIREAEREGWLGEVEGLSTSLAAAEEKIAEITARHDRKASPVFLGVPTLQQITARSVGSPEASP</sequence>
<protein>
    <recommendedName>
        <fullName evidence="4">Recombinase</fullName>
    </recommendedName>
</protein>
<evidence type="ECO:0000256" key="1">
    <source>
        <dbReference type="SAM" id="Coils"/>
    </source>
</evidence>
<evidence type="ECO:0008006" key="4">
    <source>
        <dbReference type="Google" id="ProtNLM"/>
    </source>
</evidence>
<dbReference type="EMBL" id="CP114413">
    <property type="protein sequence ID" value="WAZ26903.1"/>
    <property type="molecule type" value="Genomic_DNA"/>
</dbReference>
<feature type="coiled-coil region" evidence="1">
    <location>
        <begin position="6"/>
        <end position="52"/>
    </location>
</feature>
<organism evidence="2 3">
    <name type="scientific">Streptomyces cinnabarinus</name>
    <dbReference type="NCBI Taxonomy" id="67287"/>
    <lineage>
        <taxon>Bacteria</taxon>
        <taxon>Bacillati</taxon>
        <taxon>Actinomycetota</taxon>
        <taxon>Actinomycetes</taxon>
        <taxon>Kitasatosporales</taxon>
        <taxon>Streptomycetaceae</taxon>
        <taxon>Streptomyces</taxon>
    </lineage>
</organism>
<name>A0ABY7KSB7_9ACTN</name>
<gene>
    <name evidence="2" type="ORF">STRCI_008576</name>
</gene>